<dbReference type="PANTHER" id="PTHR42788:SF19">
    <property type="entry name" value="ALIPHATIC SULFONATES IMPORT ATP-BINDING PROTEIN SSUB 2"/>
    <property type="match status" value="1"/>
</dbReference>
<evidence type="ECO:0000313" key="7">
    <source>
        <dbReference type="Proteomes" id="UP000235828"/>
    </source>
</evidence>
<dbReference type="OrthoDB" id="9802264at2"/>
<evidence type="ECO:0000259" key="5">
    <source>
        <dbReference type="PROSITE" id="PS50893"/>
    </source>
</evidence>
<dbReference type="Proteomes" id="UP000235828">
    <property type="component" value="Chromosome B"/>
</dbReference>
<dbReference type="SUPFAM" id="SSF52540">
    <property type="entry name" value="P-loop containing nucleoside triphosphate hydrolases"/>
    <property type="match status" value="1"/>
</dbReference>
<dbReference type="InterPro" id="IPR027417">
    <property type="entry name" value="P-loop_NTPase"/>
</dbReference>
<gene>
    <name evidence="6" type="ORF">VTAP4600_B0313</name>
</gene>
<reference evidence="6 7" key="1">
    <citation type="submission" date="2017-10" db="EMBL/GenBank/DDBJ databases">
        <authorList>
            <person name="Banno H."/>
            <person name="Chua N.-H."/>
        </authorList>
    </citation>
    <scope>NUCLEOTIDE SEQUENCE [LARGE SCALE GENOMIC DNA]</scope>
    <source>
        <strain evidence="6">Vibrio tapetis CECT4600</strain>
    </source>
</reference>
<dbReference type="InterPro" id="IPR003593">
    <property type="entry name" value="AAA+_ATPase"/>
</dbReference>
<dbReference type="PROSITE" id="PS50893">
    <property type="entry name" value="ABC_TRANSPORTER_2"/>
    <property type="match status" value="1"/>
</dbReference>
<dbReference type="PROSITE" id="PS00211">
    <property type="entry name" value="ABC_TRANSPORTER_1"/>
    <property type="match status" value="1"/>
</dbReference>
<feature type="domain" description="ABC transporter" evidence="5">
    <location>
        <begin position="24"/>
        <end position="267"/>
    </location>
</feature>
<keyword evidence="3" id="KW-0547">Nucleotide-binding</keyword>
<dbReference type="PANTHER" id="PTHR42788">
    <property type="entry name" value="TAURINE IMPORT ATP-BINDING PROTEIN-RELATED"/>
    <property type="match status" value="1"/>
</dbReference>
<dbReference type="SMART" id="SM00382">
    <property type="entry name" value="AAA"/>
    <property type="match status" value="1"/>
</dbReference>
<sequence length="287" mass="31954">MTLASSVQSAETNLAACLQGQIAIRAGYLRYLDSDKATLEALNMQIPVGKWTCILGRSGCGKTSLLRYMAGLLDEVAEWRGELTVNRGQSSNSRVNSHLHHPISLVNNIAYMAQQDLLMPWLTALENVLLSTRFSQVSEHSSEDQNEKARHLLQMVGLADKAHLTPQQLSGGMRQRVALARTLMQDKPIVLMDEPFSALDAVTRHRLQNLAYELLQSKTVMLITHDPQEAIRLGHKLYVMQGAPACANHIELPPQICTPETEMPRKYCADSAVLQQAIIDRLEKDYA</sequence>
<evidence type="ECO:0000256" key="3">
    <source>
        <dbReference type="ARBA" id="ARBA00022741"/>
    </source>
</evidence>
<keyword evidence="4" id="KW-0067">ATP-binding</keyword>
<dbReference type="EMBL" id="LT960612">
    <property type="protein sequence ID" value="SON51924.1"/>
    <property type="molecule type" value="Genomic_DNA"/>
</dbReference>
<dbReference type="GO" id="GO:0005524">
    <property type="term" value="F:ATP binding"/>
    <property type="evidence" value="ECO:0007669"/>
    <property type="project" value="UniProtKB-KW"/>
</dbReference>
<keyword evidence="2" id="KW-0813">Transport</keyword>
<evidence type="ECO:0000256" key="1">
    <source>
        <dbReference type="ARBA" id="ARBA00005417"/>
    </source>
</evidence>
<accession>A0A2N8ZJ30</accession>
<comment type="similarity">
    <text evidence="1">Belongs to the ABC transporter superfamily.</text>
</comment>
<evidence type="ECO:0000256" key="4">
    <source>
        <dbReference type="ARBA" id="ARBA00022840"/>
    </source>
</evidence>
<dbReference type="Gene3D" id="3.40.50.300">
    <property type="entry name" value="P-loop containing nucleotide triphosphate hydrolases"/>
    <property type="match status" value="1"/>
</dbReference>
<dbReference type="KEGG" id="vta:B0313"/>
<dbReference type="Pfam" id="PF00005">
    <property type="entry name" value="ABC_tran"/>
    <property type="match status" value="1"/>
</dbReference>
<evidence type="ECO:0000313" key="6">
    <source>
        <dbReference type="EMBL" id="SON51924.1"/>
    </source>
</evidence>
<proteinExistence type="inferred from homology"/>
<evidence type="ECO:0000256" key="2">
    <source>
        <dbReference type="ARBA" id="ARBA00022448"/>
    </source>
</evidence>
<name>A0A2N8ZJ30_9VIBR</name>
<organism evidence="6 7">
    <name type="scientific">Vibrio tapetis subsp. tapetis</name>
    <dbReference type="NCBI Taxonomy" id="1671868"/>
    <lineage>
        <taxon>Bacteria</taxon>
        <taxon>Pseudomonadati</taxon>
        <taxon>Pseudomonadota</taxon>
        <taxon>Gammaproteobacteria</taxon>
        <taxon>Vibrionales</taxon>
        <taxon>Vibrionaceae</taxon>
        <taxon>Vibrio</taxon>
    </lineage>
</organism>
<dbReference type="InterPro" id="IPR003439">
    <property type="entry name" value="ABC_transporter-like_ATP-bd"/>
</dbReference>
<dbReference type="GO" id="GO:0016887">
    <property type="term" value="F:ATP hydrolysis activity"/>
    <property type="evidence" value="ECO:0007669"/>
    <property type="project" value="InterPro"/>
</dbReference>
<protein>
    <submittedName>
        <fullName evidence="6">Putative ABC-type transport system, ATPase component</fullName>
    </submittedName>
</protein>
<dbReference type="InterPro" id="IPR050166">
    <property type="entry name" value="ABC_transporter_ATP-bind"/>
</dbReference>
<dbReference type="AlphaFoldDB" id="A0A2N8ZJ30"/>
<keyword evidence="7" id="KW-1185">Reference proteome</keyword>
<dbReference type="InterPro" id="IPR017871">
    <property type="entry name" value="ABC_transporter-like_CS"/>
</dbReference>